<evidence type="ECO:0000256" key="16">
    <source>
        <dbReference type="SAM" id="SignalP"/>
    </source>
</evidence>
<dbReference type="SUPFAM" id="SSF56935">
    <property type="entry name" value="Porins"/>
    <property type="match status" value="1"/>
</dbReference>
<keyword evidence="13 14" id="KW-0998">Cell outer membrane</keyword>
<gene>
    <name evidence="19" type="ORF">HW556_13055</name>
</gene>
<keyword evidence="7 16" id="KW-0732">Signal</keyword>
<dbReference type="SUPFAM" id="SSF49464">
    <property type="entry name" value="Carboxypeptidase regulatory domain-like"/>
    <property type="match status" value="1"/>
</dbReference>
<evidence type="ECO:0000256" key="6">
    <source>
        <dbReference type="ARBA" id="ARBA00022692"/>
    </source>
</evidence>
<evidence type="ECO:0000259" key="18">
    <source>
        <dbReference type="Pfam" id="PF07715"/>
    </source>
</evidence>
<comment type="caution">
    <text evidence="19">The sequence shown here is derived from an EMBL/GenBank/DDBJ whole genome shotgun (WGS) entry which is preliminary data.</text>
</comment>
<evidence type="ECO:0000259" key="17">
    <source>
        <dbReference type="Pfam" id="PF00593"/>
    </source>
</evidence>
<evidence type="ECO:0000256" key="14">
    <source>
        <dbReference type="PROSITE-ProRule" id="PRU01360"/>
    </source>
</evidence>
<evidence type="ECO:0000256" key="1">
    <source>
        <dbReference type="ARBA" id="ARBA00004571"/>
    </source>
</evidence>
<dbReference type="EMBL" id="JABKAV010000042">
    <property type="protein sequence ID" value="NVO85811.1"/>
    <property type="molecule type" value="Genomic_DNA"/>
</dbReference>
<keyword evidence="9" id="KW-0406">Ion transport</keyword>
<dbReference type="InterPro" id="IPR039426">
    <property type="entry name" value="TonB-dep_rcpt-like"/>
</dbReference>
<evidence type="ECO:0000256" key="15">
    <source>
        <dbReference type="RuleBase" id="RU003357"/>
    </source>
</evidence>
<dbReference type="Gene3D" id="2.60.40.1120">
    <property type="entry name" value="Carboxypeptidase-like, regulatory domain"/>
    <property type="match status" value="1"/>
</dbReference>
<dbReference type="NCBIfam" id="TIGR01783">
    <property type="entry name" value="TonB-siderophor"/>
    <property type="match status" value="1"/>
</dbReference>
<evidence type="ECO:0000313" key="20">
    <source>
        <dbReference type="Proteomes" id="UP000626554"/>
    </source>
</evidence>
<dbReference type="InterPro" id="IPR000531">
    <property type="entry name" value="Beta-barrel_TonB"/>
</dbReference>
<evidence type="ECO:0000256" key="7">
    <source>
        <dbReference type="ARBA" id="ARBA00022729"/>
    </source>
</evidence>
<dbReference type="InterPro" id="IPR008969">
    <property type="entry name" value="CarboxyPept-like_regulatory"/>
</dbReference>
<dbReference type="PANTHER" id="PTHR32552:SF68">
    <property type="entry name" value="FERRICHROME OUTER MEMBRANE TRANSPORTER_PHAGE RECEPTOR"/>
    <property type="match status" value="1"/>
</dbReference>
<organism evidence="19 20">
    <name type="scientific">Hymenobacter terrestris</name>
    <dbReference type="NCBI Taxonomy" id="2748310"/>
    <lineage>
        <taxon>Bacteria</taxon>
        <taxon>Pseudomonadati</taxon>
        <taxon>Bacteroidota</taxon>
        <taxon>Cytophagia</taxon>
        <taxon>Cytophagales</taxon>
        <taxon>Hymenobacteraceae</taxon>
        <taxon>Hymenobacter</taxon>
    </lineage>
</organism>
<dbReference type="CDD" id="cd01347">
    <property type="entry name" value="ligand_gated_channel"/>
    <property type="match status" value="1"/>
</dbReference>
<comment type="similarity">
    <text evidence="2 14 15">Belongs to the TonB-dependent receptor family.</text>
</comment>
<keyword evidence="5" id="KW-0410">Iron transport</keyword>
<keyword evidence="3 14" id="KW-0813">Transport</keyword>
<keyword evidence="20" id="KW-1185">Reference proteome</keyword>
<evidence type="ECO:0000256" key="8">
    <source>
        <dbReference type="ARBA" id="ARBA00023004"/>
    </source>
</evidence>
<name>A0ABX2Q5W3_9BACT</name>
<dbReference type="Pfam" id="PF13620">
    <property type="entry name" value="CarboxypepD_reg"/>
    <property type="match status" value="1"/>
</dbReference>
<feature type="domain" description="TonB-dependent receptor plug" evidence="18">
    <location>
        <begin position="152"/>
        <end position="249"/>
    </location>
</feature>
<dbReference type="PANTHER" id="PTHR32552">
    <property type="entry name" value="FERRICHROME IRON RECEPTOR-RELATED"/>
    <property type="match status" value="1"/>
</dbReference>
<feature type="domain" description="TonB-dependent receptor-like beta-barrel" evidence="17">
    <location>
        <begin position="326"/>
        <end position="805"/>
    </location>
</feature>
<keyword evidence="10 15" id="KW-0798">TonB box</keyword>
<keyword evidence="6 14" id="KW-0812">Transmembrane</keyword>
<evidence type="ECO:0000256" key="3">
    <source>
        <dbReference type="ARBA" id="ARBA00022448"/>
    </source>
</evidence>
<dbReference type="RefSeq" id="WP_176900536.1">
    <property type="nucleotide sequence ID" value="NZ_JABKAV010000042.1"/>
</dbReference>
<protein>
    <submittedName>
        <fullName evidence="19">TonB-dependent receptor</fullName>
    </submittedName>
</protein>
<evidence type="ECO:0000256" key="4">
    <source>
        <dbReference type="ARBA" id="ARBA00022452"/>
    </source>
</evidence>
<comment type="subcellular location">
    <subcellularLocation>
        <location evidence="1 14">Cell outer membrane</location>
        <topology evidence="1 14">Multi-pass membrane protein</topology>
    </subcellularLocation>
</comment>
<dbReference type="PROSITE" id="PS52016">
    <property type="entry name" value="TONB_DEPENDENT_REC_3"/>
    <property type="match status" value="1"/>
</dbReference>
<reference evidence="19 20" key="1">
    <citation type="submission" date="2020-05" db="EMBL/GenBank/DDBJ databases">
        <title>Hymenobacter terrestris sp. nov. and Hymenobacter lapidiphilus sp. nov., isolated from regoliths in Antarctica.</title>
        <authorList>
            <person name="Sedlacek I."/>
            <person name="Pantucek R."/>
            <person name="Zeman M."/>
            <person name="Holochova P."/>
            <person name="Kralova S."/>
            <person name="Stankova E."/>
            <person name="Sedo O."/>
            <person name="Micenkova L."/>
            <person name="Svec P."/>
            <person name="Gupta V."/>
            <person name="Sood U."/>
            <person name="Korpole U.S."/>
            <person name="Lal R."/>
        </authorList>
    </citation>
    <scope>NUCLEOTIDE SEQUENCE [LARGE SCALE GENOMIC DNA]</scope>
    <source>
        <strain evidence="19 20">P5252</strain>
    </source>
</reference>
<feature type="signal peptide" evidence="16">
    <location>
        <begin position="1"/>
        <end position="25"/>
    </location>
</feature>
<dbReference type="InterPro" id="IPR037066">
    <property type="entry name" value="Plug_dom_sf"/>
</dbReference>
<dbReference type="Proteomes" id="UP000626554">
    <property type="component" value="Unassembled WGS sequence"/>
</dbReference>
<feature type="chain" id="PRO_5047033455" evidence="16">
    <location>
        <begin position="26"/>
        <end position="835"/>
    </location>
</feature>
<proteinExistence type="inferred from homology"/>
<evidence type="ECO:0000256" key="9">
    <source>
        <dbReference type="ARBA" id="ARBA00023065"/>
    </source>
</evidence>
<dbReference type="InterPro" id="IPR036942">
    <property type="entry name" value="Beta-barrel_TonB_sf"/>
</dbReference>
<dbReference type="InterPro" id="IPR012910">
    <property type="entry name" value="Plug_dom"/>
</dbReference>
<evidence type="ECO:0000256" key="10">
    <source>
        <dbReference type="ARBA" id="ARBA00023077"/>
    </source>
</evidence>
<keyword evidence="4 14" id="KW-1134">Transmembrane beta strand</keyword>
<sequence>MPRPLPLLLLLSLPLSLPIAKTASAPITLAAANGPDDDAAPKGRVTGLVHDAQGRPMEGVSVALKGTYHGTATDANGQFRLTAPEGNYQLVVSSLGYDLQEMAVRVVAGQTATLPAFALVAGSQALQEVTINGSRSLNERPVAVGKMAIAPLDLPQSTATVERQVLEQQQVVRLSDALANVNGVYVSGNTGGYQQEISGRGFTFGSSNTFKNGVRYNNSILPETSSLERLEVLKGSAAILYGNVAAGGILNLVTKKPRFESGGSLALRAGSYDFYKPMLDVYGAINGSEHVAFRVNTTYENGRSFRDGVKGERFYVNPSLLFKVGAKTDFLLEGDYLNDNRTPDFGLGAINYRIADVPRSRTLNTDWANIATQQKSATATLTHRLTDEWQLRGVAAYQGFSSNLRSAVRPTTIRDRVDIFAGVNKQVEPNKILSGSPALYGNLVRSLQATDSNEDYFLGQLDLTGQLRTGVLSHTLLVGVDADKYNTVNVAYNRVANYDSINVFEPRRYAERTSQPGFSRNTRTFSPIRRVGVYVQDLIGITDNLKLLAGVRYSYQETGSQQLSYKNGQPDQLGELSKSTDDAFSPRVGLVYQPLKTMSVFASYANSFNLNTGTDNTGQSLSPTLVDQYELGVKKELLDGRLSANITAYQIVNGNLAQTILSDAANYNPTFPNARELAGEVTSRGVELDVQSKPLNGWTVLAGYSYNRTTYTRSNIYTVGSLLRYNPAHTANATAFYTVEQGSFRGLTAGLTALYIGERQAGRSTRGNVANDQYRLIQLAGYTQLDASVGYTLDRLSLQLKLSNVLNQLSYNVHDDNSVNPIAPRQFMTTLSYRL</sequence>
<evidence type="ECO:0000256" key="12">
    <source>
        <dbReference type="ARBA" id="ARBA00023170"/>
    </source>
</evidence>
<dbReference type="Pfam" id="PF07715">
    <property type="entry name" value="Plug"/>
    <property type="match status" value="1"/>
</dbReference>
<dbReference type="Pfam" id="PF00593">
    <property type="entry name" value="TonB_dep_Rec_b-barrel"/>
    <property type="match status" value="1"/>
</dbReference>
<dbReference type="InterPro" id="IPR010105">
    <property type="entry name" value="TonB_sidphr_rcpt"/>
</dbReference>
<evidence type="ECO:0000256" key="11">
    <source>
        <dbReference type="ARBA" id="ARBA00023136"/>
    </source>
</evidence>
<evidence type="ECO:0000313" key="19">
    <source>
        <dbReference type="EMBL" id="NVO85811.1"/>
    </source>
</evidence>
<keyword evidence="12 19" id="KW-0675">Receptor</keyword>
<keyword evidence="8" id="KW-0408">Iron</keyword>
<accession>A0ABX2Q5W3</accession>
<dbReference type="Gene3D" id="2.40.170.20">
    <property type="entry name" value="TonB-dependent receptor, beta-barrel domain"/>
    <property type="match status" value="1"/>
</dbReference>
<evidence type="ECO:0000256" key="13">
    <source>
        <dbReference type="ARBA" id="ARBA00023237"/>
    </source>
</evidence>
<evidence type="ECO:0000256" key="5">
    <source>
        <dbReference type="ARBA" id="ARBA00022496"/>
    </source>
</evidence>
<evidence type="ECO:0000256" key="2">
    <source>
        <dbReference type="ARBA" id="ARBA00009810"/>
    </source>
</evidence>
<keyword evidence="11 14" id="KW-0472">Membrane</keyword>
<dbReference type="Gene3D" id="2.170.130.10">
    <property type="entry name" value="TonB-dependent receptor, plug domain"/>
    <property type="match status" value="1"/>
</dbReference>